<evidence type="ECO:0000259" key="6">
    <source>
        <dbReference type="PROSITE" id="PS50853"/>
    </source>
</evidence>
<dbReference type="PANTHER" id="PTHR23036:SF151">
    <property type="entry name" value="FIBRONECTIN TYPE-III DOMAIN-CONTAINING PROTEIN"/>
    <property type="match status" value="1"/>
</dbReference>
<dbReference type="GO" id="GO:0009897">
    <property type="term" value="C:external side of plasma membrane"/>
    <property type="evidence" value="ECO:0007669"/>
    <property type="project" value="TreeGrafter"/>
</dbReference>
<reference evidence="7" key="2">
    <citation type="journal article" date="2021" name="Genome Biol. Evol.">
        <title>Developing a high-quality reference genome for a parasitic bivalve with doubly uniparental inheritance (Bivalvia: Unionida).</title>
        <authorList>
            <person name="Smith C.H."/>
        </authorList>
    </citation>
    <scope>NUCLEOTIDE SEQUENCE</scope>
    <source>
        <strain evidence="7">CHS0354</strain>
        <tissue evidence="7">Mantle</tissue>
    </source>
</reference>
<dbReference type="Pfam" id="PF00041">
    <property type="entry name" value="fn3"/>
    <property type="match status" value="2"/>
</dbReference>
<evidence type="ECO:0000256" key="2">
    <source>
        <dbReference type="ARBA" id="ARBA00022737"/>
    </source>
</evidence>
<dbReference type="Gene3D" id="2.60.40.10">
    <property type="entry name" value="Immunoglobulins"/>
    <property type="match status" value="2"/>
</dbReference>
<evidence type="ECO:0000256" key="3">
    <source>
        <dbReference type="ARBA" id="ARBA00023157"/>
    </source>
</evidence>
<dbReference type="SMART" id="SM00060">
    <property type="entry name" value="FN3"/>
    <property type="match status" value="2"/>
</dbReference>
<evidence type="ECO:0000313" key="7">
    <source>
        <dbReference type="EMBL" id="KAK3596416.1"/>
    </source>
</evidence>
<dbReference type="AlphaFoldDB" id="A0AAE0VZZ4"/>
<reference evidence="7" key="3">
    <citation type="submission" date="2023-05" db="EMBL/GenBank/DDBJ databases">
        <authorList>
            <person name="Smith C.H."/>
        </authorList>
    </citation>
    <scope>NUCLEOTIDE SEQUENCE</scope>
    <source>
        <strain evidence="7">CHS0354</strain>
        <tissue evidence="7">Mantle</tissue>
    </source>
</reference>
<dbReference type="CDD" id="cd00063">
    <property type="entry name" value="FN3"/>
    <property type="match status" value="2"/>
</dbReference>
<keyword evidence="8" id="KW-1185">Reference proteome</keyword>
<dbReference type="InterPro" id="IPR050379">
    <property type="entry name" value="Type-I_Cytokine_Rcpt"/>
</dbReference>
<dbReference type="SUPFAM" id="SSF49265">
    <property type="entry name" value="Fibronectin type III"/>
    <property type="match status" value="2"/>
</dbReference>
<evidence type="ECO:0000256" key="1">
    <source>
        <dbReference type="ARBA" id="ARBA00022729"/>
    </source>
</evidence>
<sequence length="309" mass="34353">MSPPWVTRITSSAHYYHKRVGNVTKYVVTLTIDLYFLLYDVKVRAYNDIGYGPESSVKQIYSAEGVPLVQVKNLRGYPINGTAVMVTWDPLPDSRDVVKGKVAGYEIDYYDMNNPRGVADSLYLFEPNDHAIVIGLQPYQDYWFNIEVFNSAGTGTPSEQFLISTNENPPSKYPEFVYVYSHGPHSVKVRWRGVSTGFREASLEGYKLKWWKAGEDIRTASESSVCIVDEAIIHGIEKGNVYKLRVMAYNRGGDGRNSPTVFFTLGGQVAFDAETAQLVTAGSGSGKTETTTICMTTALVILCDLMATL</sequence>
<name>A0AAE0VZZ4_9BIVA</name>
<keyword evidence="3" id="KW-1015">Disulfide bond</keyword>
<dbReference type="GO" id="GO:0019955">
    <property type="term" value="F:cytokine binding"/>
    <property type="evidence" value="ECO:0007669"/>
    <property type="project" value="TreeGrafter"/>
</dbReference>
<dbReference type="GO" id="GO:0004896">
    <property type="term" value="F:cytokine receptor activity"/>
    <property type="evidence" value="ECO:0007669"/>
    <property type="project" value="TreeGrafter"/>
</dbReference>
<keyword evidence="1" id="KW-0732">Signal</keyword>
<keyword evidence="2" id="KW-0677">Repeat</keyword>
<dbReference type="EMBL" id="JAEAOA010001259">
    <property type="protein sequence ID" value="KAK3596416.1"/>
    <property type="molecule type" value="Genomic_DNA"/>
</dbReference>
<protein>
    <recommendedName>
        <fullName evidence="6">Fibronectin type-III domain-containing protein</fullName>
    </recommendedName>
</protein>
<dbReference type="FunFam" id="2.60.40.10:FF:000028">
    <property type="entry name" value="Neuronal cell adhesion molecule"/>
    <property type="match status" value="1"/>
</dbReference>
<gene>
    <name evidence="7" type="ORF">CHS0354_020666</name>
</gene>
<dbReference type="InterPro" id="IPR036116">
    <property type="entry name" value="FN3_sf"/>
</dbReference>
<dbReference type="PROSITE" id="PS50853">
    <property type="entry name" value="FN3"/>
    <property type="match status" value="2"/>
</dbReference>
<feature type="domain" description="Fibronectin type-III" evidence="6">
    <location>
        <begin position="173"/>
        <end position="268"/>
    </location>
</feature>
<proteinExistence type="predicted"/>
<reference evidence="7" key="1">
    <citation type="journal article" date="2021" name="Genome Biol. Evol.">
        <title>A High-Quality Reference Genome for a Parasitic Bivalve with Doubly Uniparental Inheritance (Bivalvia: Unionida).</title>
        <authorList>
            <person name="Smith C.H."/>
        </authorList>
    </citation>
    <scope>NUCLEOTIDE SEQUENCE</scope>
    <source>
        <strain evidence="7">CHS0354</strain>
    </source>
</reference>
<dbReference type="GO" id="GO:0043235">
    <property type="term" value="C:receptor complex"/>
    <property type="evidence" value="ECO:0007669"/>
    <property type="project" value="TreeGrafter"/>
</dbReference>
<keyword evidence="4" id="KW-0675">Receptor</keyword>
<dbReference type="InterPro" id="IPR003961">
    <property type="entry name" value="FN3_dom"/>
</dbReference>
<comment type="caution">
    <text evidence="7">The sequence shown here is derived from an EMBL/GenBank/DDBJ whole genome shotgun (WGS) entry which is preliminary data.</text>
</comment>
<dbReference type="InterPro" id="IPR013783">
    <property type="entry name" value="Ig-like_fold"/>
</dbReference>
<evidence type="ECO:0000256" key="5">
    <source>
        <dbReference type="ARBA" id="ARBA00023180"/>
    </source>
</evidence>
<evidence type="ECO:0000313" key="8">
    <source>
        <dbReference type="Proteomes" id="UP001195483"/>
    </source>
</evidence>
<feature type="domain" description="Fibronectin type-III" evidence="6">
    <location>
        <begin position="70"/>
        <end position="168"/>
    </location>
</feature>
<accession>A0AAE0VZZ4</accession>
<evidence type="ECO:0000256" key="4">
    <source>
        <dbReference type="ARBA" id="ARBA00023170"/>
    </source>
</evidence>
<dbReference type="Proteomes" id="UP001195483">
    <property type="component" value="Unassembled WGS sequence"/>
</dbReference>
<organism evidence="7 8">
    <name type="scientific">Potamilus streckersoni</name>
    <dbReference type="NCBI Taxonomy" id="2493646"/>
    <lineage>
        <taxon>Eukaryota</taxon>
        <taxon>Metazoa</taxon>
        <taxon>Spiralia</taxon>
        <taxon>Lophotrochozoa</taxon>
        <taxon>Mollusca</taxon>
        <taxon>Bivalvia</taxon>
        <taxon>Autobranchia</taxon>
        <taxon>Heteroconchia</taxon>
        <taxon>Palaeoheterodonta</taxon>
        <taxon>Unionida</taxon>
        <taxon>Unionoidea</taxon>
        <taxon>Unionidae</taxon>
        <taxon>Ambleminae</taxon>
        <taxon>Lampsilini</taxon>
        <taxon>Potamilus</taxon>
    </lineage>
</organism>
<dbReference type="PANTHER" id="PTHR23036">
    <property type="entry name" value="CYTOKINE RECEPTOR"/>
    <property type="match status" value="1"/>
</dbReference>
<keyword evidence="5" id="KW-0325">Glycoprotein</keyword>